<dbReference type="Proteomes" id="UP001321475">
    <property type="component" value="Chromosome"/>
</dbReference>
<keyword evidence="2" id="KW-0812">Transmembrane</keyword>
<feature type="region of interest" description="Disordered" evidence="1">
    <location>
        <begin position="220"/>
        <end position="243"/>
    </location>
</feature>
<feature type="transmembrane region" description="Helical" evidence="2">
    <location>
        <begin position="98"/>
        <end position="119"/>
    </location>
</feature>
<evidence type="ECO:0000256" key="1">
    <source>
        <dbReference type="SAM" id="MobiDB-lite"/>
    </source>
</evidence>
<feature type="transmembrane region" description="Helical" evidence="2">
    <location>
        <begin position="64"/>
        <end position="86"/>
    </location>
</feature>
<keyword evidence="2" id="KW-0472">Membrane</keyword>
<reference evidence="4" key="1">
    <citation type="journal article" date="2019" name="Int. J. Syst. Evol. Microbiol.">
        <title>The Global Catalogue of Microorganisms (GCM) 10K type strain sequencing project: providing services to taxonomists for standard genome sequencing and annotation.</title>
        <authorList>
            <consortium name="The Broad Institute Genomics Platform"/>
            <consortium name="The Broad Institute Genome Sequencing Center for Infectious Disease"/>
            <person name="Wu L."/>
            <person name="Ma J."/>
        </authorList>
    </citation>
    <scope>NUCLEOTIDE SEQUENCE [LARGE SCALE GENOMIC DNA]</scope>
    <source>
        <strain evidence="4">NBRC 108565</strain>
    </source>
</reference>
<organism evidence="3 4">
    <name type="scientific">Paraoerskovia sediminicola</name>
    <dbReference type="NCBI Taxonomy" id="1138587"/>
    <lineage>
        <taxon>Bacteria</taxon>
        <taxon>Bacillati</taxon>
        <taxon>Actinomycetota</taxon>
        <taxon>Actinomycetes</taxon>
        <taxon>Micrococcales</taxon>
        <taxon>Cellulomonadaceae</taxon>
        <taxon>Paraoerskovia</taxon>
    </lineage>
</organism>
<dbReference type="EMBL" id="AP027729">
    <property type="protein sequence ID" value="BDZ42475.1"/>
    <property type="molecule type" value="Genomic_DNA"/>
</dbReference>
<feature type="transmembrane region" description="Helical" evidence="2">
    <location>
        <begin position="185"/>
        <end position="205"/>
    </location>
</feature>
<feature type="transmembrane region" description="Helical" evidence="2">
    <location>
        <begin position="23"/>
        <end position="44"/>
    </location>
</feature>
<name>A0ABM8G360_9CELL</name>
<feature type="region of interest" description="Disordered" evidence="1">
    <location>
        <begin position="289"/>
        <end position="320"/>
    </location>
</feature>
<feature type="compositionally biased region" description="Gly residues" evidence="1">
    <location>
        <begin position="222"/>
        <end position="242"/>
    </location>
</feature>
<evidence type="ECO:0000313" key="4">
    <source>
        <dbReference type="Proteomes" id="UP001321475"/>
    </source>
</evidence>
<gene>
    <name evidence="3" type="ORF">GCM10025865_17740</name>
</gene>
<evidence type="ECO:0000313" key="3">
    <source>
        <dbReference type="EMBL" id="BDZ42475.1"/>
    </source>
</evidence>
<feature type="compositionally biased region" description="Low complexity" evidence="1">
    <location>
        <begin position="297"/>
        <end position="320"/>
    </location>
</feature>
<proteinExistence type="predicted"/>
<protein>
    <recommendedName>
        <fullName evidence="5">Integral membrane protein</fullName>
    </recommendedName>
</protein>
<evidence type="ECO:0000256" key="2">
    <source>
        <dbReference type="SAM" id="Phobius"/>
    </source>
</evidence>
<sequence>MSSSAPAAPAAQRPRRERGARNWPLIAAIVWAVSLPVLCVWGGLLKLGGEVVLSGAAAPFSGALISDVGPGLVVAFGIAAAVVVWGPRLAQRLAWRPLLLVAWLVSLAWTVALGASSAWSDLTAPLEHEQDYLAAVPRVAADPAGFVATLQSDPVAYPVHVRGHPPAFTLLLAELDRAGLGGSGWAAALVILAGTSTVVAVAVTLRALGGVAGAVAGAGSRASGGAGGGADVRAGSTGGPAGAGERTARLALPAVVLAPAALWVATSADAFYAGVLAWGWPCSRWRRRPRADRHVGRSPSGQGSCSGRRRSSPGGCCTWA</sequence>
<evidence type="ECO:0008006" key="5">
    <source>
        <dbReference type="Google" id="ProtNLM"/>
    </source>
</evidence>
<keyword evidence="4" id="KW-1185">Reference proteome</keyword>
<keyword evidence="2" id="KW-1133">Transmembrane helix</keyword>
<accession>A0ABM8G360</accession>